<name>A0A6L3V6M3_9BACI</name>
<reference evidence="2 3" key="1">
    <citation type="journal article" date="2016" name="Antonie Van Leeuwenhoek">
        <title>Bacillus depressus sp. nov., isolated from soil of a sunflower field.</title>
        <authorList>
            <person name="Wei X."/>
            <person name="Xin D."/>
            <person name="Xin Y."/>
            <person name="Zhang H."/>
            <person name="Wang T."/>
            <person name="Zhang J."/>
        </authorList>
    </citation>
    <scope>NUCLEOTIDE SEQUENCE [LARGE SCALE GENOMIC DNA]</scope>
    <source>
        <strain evidence="2 3">BZ1</strain>
    </source>
</reference>
<dbReference type="AlphaFoldDB" id="A0A6L3V6M3"/>
<keyword evidence="3" id="KW-1185">Reference proteome</keyword>
<keyword evidence="1" id="KW-0732">Signal</keyword>
<comment type="caution">
    <text evidence="2">The sequence shown here is derived from an EMBL/GenBank/DDBJ whole genome shotgun (WGS) entry which is preliminary data.</text>
</comment>
<dbReference type="OrthoDB" id="1646at2"/>
<dbReference type="PANTHER" id="PTHR33376">
    <property type="match status" value="1"/>
</dbReference>
<evidence type="ECO:0008006" key="4">
    <source>
        <dbReference type="Google" id="ProtNLM"/>
    </source>
</evidence>
<organism evidence="2 3">
    <name type="scientific">Cytobacillus depressus</name>
    <dbReference type="NCBI Taxonomy" id="1602942"/>
    <lineage>
        <taxon>Bacteria</taxon>
        <taxon>Bacillati</taxon>
        <taxon>Bacillota</taxon>
        <taxon>Bacilli</taxon>
        <taxon>Bacillales</taxon>
        <taxon>Bacillaceae</taxon>
        <taxon>Cytobacillus</taxon>
    </lineage>
</organism>
<accession>A0A6L3V6M3</accession>
<dbReference type="Proteomes" id="UP000481030">
    <property type="component" value="Unassembled WGS sequence"/>
</dbReference>
<sequence>MTHQKTVIKREECNLKRTARKIFVVLLLFMLTVGLVACNAEKTQGNNNTKNTNGANNDAQVIIKIADNLPKTHLISTLGTLPWIDRIEELGKGKIKVEYYPAEQLGKASSLLDIVKNKVADIALIGPQWIGDVMPLSSVSGNPGLVKDAVSGSRAFNKLVQEDLYELEFKPNKIKPLWAATTNPYQIVNSKHPVEAIKDFKGLKIRTADGLQEKIMHSWGVTAVTIPGPEMYTAWDRGTVDGTLLSLFSWPAYQLDSIAKYATVNASLSAFGLTFSVNEQVWNSWPKDVQDAVWLASQEIVDKFGNGVVEHENELMKEYVETSHVEFYTLPEDELQEWNNELQPFNKKWAEDLDAKGSPGTKILEKFKQYNEEFSN</sequence>
<dbReference type="CDD" id="cd13601">
    <property type="entry name" value="PBP2_TRAP_DctP1_3_4_like"/>
    <property type="match status" value="1"/>
</dbReference>
<protein>
    <recommendedName>
        <fullName evidence="4">TRAP transporter substrate-binding protein</fullName>
    </recommendedName>
</protein>
<dbReference type="GO" id="GO:0055085">
    <property type="term" value="P:transmembrane transport"/>
    <property type="evidence" value="ECO:0007669"/>
    <property type="project" value="InterPro"/>
</dbReference>
<dbReference type="PANTHER" id="PTHR33376:SF15">
    <property type="entry name" value="BLL6794 PROTEIN"/>
    <property type="match status" value="1"/>
</dbReference>
<dbReference type="NCBIfam" id="NF037995">
    <property type="entry name" value="TRAP_S1"/>
    <property type="match status" value="1"/>
</dbReference>
<dbReference type="Pfam" id="PF03480">
    <property type="entry name" value="DctP"/>
    <property type="match status" value="1"/>
</dbReference>
<dbReference type="InterPro" id="IPR018389">
    <property type="entry name" value="DctP_fam"/>
</dbReference>
<evidence type="ECO:0000313" key="2">
    <source>
        <dbReference type="EMBL" id="KAB2336215.1"/>
    </source>
</evidence>
<dbReference type="InterPro" id="IPR038404">
    <property type="entry name" value="TRAP_DctP_sf"/>
</dbReference>
<dbReference type="EMBL" id="WBOS01000004">
    <property type="protein sequence ID" value="KAB2336215.1"/>
    <property type="molecule type" value="Genomic_DNA"/>
</dbReference>
<gene>
    <name evidence="2" type="ORF">F7731_12005</name>
</gene>
<evidence type="ECO:0000313" key="3">
    <source>
        <dbReference type="Proteomes" id="UP000481030"/>
    </source>
</evidence>
<proteinExistence type="predicted"/>
<dbReference type="Gene3D" id="3.40.190.170">
    <property type="entry name" value="Bacterial extracellular solute-binding protein, family 7"/>
    <property type="match status" value="1"/>
</dbReference>
<evidence type="ECO:0000256" key="1">
    <source>
        <dbReference type="ARBA" id="ARBA00022729"/>
    </source>
</evidence>